<name>A0A495QWM6_9EURY</name>
<dbReference type="Gene3D" id="3.40.50.150">
    <property type="entry name" value="Vaccinia Virus protein VP39"/>
    <property type="match status" value="1"/>
</dbReference>
<dbReference type="Proteomes" id="UP000268233">
    <property type="component" value="Unassembled WGS sequence"/>
</dbReference>
<dbReference type="AlphaFoldDB" id="A0A495QWM6"/>
<keyword evidence="6" id="KW-1185">Reference proteome</keyword>
<evidence type="ECO:0000313" key="5">
    <source>
        <dbReference type="EMBL" id="RKS78477.1"/>
    </source>
</evidence>
<dbReference type="GO" id="GO:0008757">
    <property type="term" value="F:S-adenosylmethionine-dependent methyltransferase activity"/>
    <property type="evidence" value="ECO:0007669"/>
    <property type="project" value="InterPro"/>
</dbReference>
<accession>A0A495QWM6</accession>
<gene>
    <name evidence="5" type="ORF">BDK61_4142</name>
</gene>
<reference evidence="5 6" key="1">
    <citation type="submission" date="2018-10" db="EMBL/GenBank/DDBJ databases">
        <title>Genomic Encyclopedia of Archaeal and Bacterial Type Strains, Phase II (KMG-II): from individual species to whole genera.</title>
        <authorList>
            <person name="Goeker M."/>
        </authorList>
    </citation>
    <scope>NUCLEOTIDE SEQUENCE [LARGE SCALE GENOMIC DNA]</scope>
    <source>
        <strain evidence="5 6">DSM 11927</strain>
    </source>
</reference>
<keyword evidence="2 5" id="KW-0489">Methyltransferase</keyword>
<dbReference type="InterPro" id="IPR013216">
    <property type="entry name" value="Methyltransf_11"/>
</dbReference>
<evidence type="ECO:0000256" key="2">
    <source>
        <dbReference type="ARBA" id="ARBA00022603"/>
    </source>
</evidence>
<feature type="domain" description="Methyltransferase type 11" evidence="4">
    <location>
        <begin position="43"/>
        <end position="134"/>
    </location>
</feature>
<protein>
    <submittedName>
        <fullName evidence="5">Methyltransferase family protein</fullName>
    </submittedName>
</protein>
<dbReference type="InterPro" id="IPR051052">
    <property type="entry name" value="Diverse_substrate_MTase"/>
</dbReference>
<dbReference type="GeneID" id="40151402"/>
<dbReference type="SUPFAM" id="SSF53335">
    <property type="entry name" value="S-adenosyl-L-methionine-dependent methyltransferases"/>
    <property type="match status" value="1"/>
</dbReference>
<dbReference type="InterPro" id="IPR029063">
    <property type="entry name" value="SAM-dependent_MTases_sf"/>
</dbReference>
<dbReference type="EMBL" id="RBWW01000002">
    <property type="protein sequence ID" value="RKS78477.1"/>
    <property type="molecule type" value="Genomic_DNA"/>
</dbReference>
<dbReference type="GO" id="GO:0032259">
    <property type="term" value="P:methylation"/>
    <property type="evidence" value="ECO:0007669"/>
    <property type="project" value="UniProtKB-KW"/>
</dbReference>
<keyword evidence="3 5" id="KW-0808">Transferase</keyword>
<evidence type="ECO:0000256" key="1">
    <source>
        <dbReference type="ARBA" id="ARBA00008361"/>
    </source>
</evidence>
<organism evidence="5 6">
    <name type="scientific">Haloarcula quadrata</name>
    <dbReference type="NCBI Taxonomy" id="182779"/>
    <lineage>
        <taxon>Archaea</taxon>
        <taxon>Methanobacteriati</taxon>
        <taxon>Methanobacteriota</taxon>
        <taxon>Stenosarchaea group</taxon>
        <taxon>Halobacteria</taxon>
        <taxon>Halobacteriales</taxon>
        <taxon>Haloarculaceae</taxon>
        <taxon>Haloarcula</taxon>
    </lineage>
</organism>
<dbReference type="PANTHER" id="PTHR44942:SF4">
    <property type="entry name" value="METHYLTRANSFERASE TYPE 11 DOMAIN-CONTAINING PROTEIN"/>
    <property type="match status" value="1"/>
</dbReference>
<dbReference type="CDD" id="cd02440">
    <property type="entry name" value="AdoMet_MTases"/>
    <property type="match status" value="1"/>
</dbReference>
<comment type="caution">
    <text evidence="5">The sequence shown here is derived from an EMBL/GenBank/DDBJ whole genome shotgun (WGS) entry which is preliminary data.</text>
</comment>
<comment type="similarity">
    <text evidence="1">Belongs to the methyltransferase superfamily.</text>
</comment>
<dbReference type="PANTHER" id="PTHR44942">
    <property type="entry name" value="METHYLTRANSF_11 DOMAIN-CONTAINING PROTEIN"/>
    <property type="match status" value="1"/>
</dbReference>
<evidence type="ECO:0000256" key="3">
    <source>
        <dbReference type="ARBA" id="ARBA00022679"/>
    </source>
</evidence>
<proteinExistence type="inferred from homology"/>
<evidence type="ECO:0000259" key="4">
    <source>
        <dbReference type="Pfam" id="PF08241"/>
    </source>
</evidence>
<dbReference type="RefSeq" id="WP_011222590.1">
    <property type="nucleotide sequence ID" value="NZ_RBWW01000002.1"/>
</dbReference>
<evidence type="ECO:0000313" key="6">
    <source>
        <dbReference type="Proteomes" id="UP000268233"/>
    </source>
</evidence>
<sequence>MGYHTFDAGRADKLEDAQERYRSLSAEELCWALSASSDETVADLGSGTGFYTDDVAPAVDHVYAVDIQEAMHDYYRKKGVPDNVDLVTSAVDDLPFDTSSLDAAFSTMTYHEFASDGALREVARVLKPGGTFAIADWAASGSGRNGPPVDERFSAAEATDALRQHGFTVEFEAVRPETFLLVVSAD</sequence>
<dbReference type="Pfam" id="PF08241">
    <property type="entry name" value="Methyltransf_11"/>
    <property type="match status" value="1"/>
</dbReference>